<dbReference type="Gene3D" id="3.10.350.10">
    <property type="entry name" value="LysM domain"/>
    <property type="match status" value="1"/>
</dbReference>
<evidence type="ECO:0000313" key="4">
    <source>
        <dbReference type="Proteomes" id="UP000581688"/>
    </source>
</evidence>
<dbReference type="InterPro" id="IPR036779">
    <property type="entry name" value="LysM_dom_sf"/>
</dbReference>
<dbReference type="AlphaFoldDB" id="A0A841Q9J7"/>
<dbReference type="RefSeq" id="WP_174497556.1">
    <property type="nucleotide sequence ID" value="NZ_CADDWK010000016.1"/>
</dbReference>
<dbReference type="PROSITE" id="PS51782">
    <property type="entry name" value="LYSM"/>
    <property type="match status" value="1"/>
</dbReference>
<keyword evidence="4" id="KW-1185">Reference proteome</keyword>
<dbReference type="SMART" id="SM00257">
    <property type="entry name" value="LysM"/>
    <property type="match status" value="1"/>
</dbReference>
<feature type="region of interest" description="Disordered" evidence="1">
    <location>
        <begin position="1"/>
        <end position="24"/>
    </location>
</feature>
<gene>
    <name evidence="3" type="ORF">HNQ94_003575</name>
</gene>
<organism evidence="3 4">
    <name type="scientific">Salirhabdus euzebyi</name>
    <dbReference type="NCBI Taxonomy" id="394506"/>
    <lineage>
        <taxon>Bacteria</taxon>
        <taxon>Bacillati</taxon>
        <taxon>Bacillota</taxon>
        <taxon>Bacilli</taxon>
        <taxon>Bacillales</taxon>
        <taxon>Bacillaceae</taxon>
        <taxon>Salirhabdus</taxon>
    </lineage>
</organism>
<dbReference type="SUPFAM" id="SSF54106">
    <property type="entry name" value="LysM domain"/>
    <property type="match status" value="1"/>
</dbReference>
<proteinExistence type="predicted"/>
<sequence>MFPNNKRTEQNHLEVTNHSSHENEFDTYTVNAGDTLIAIATLHGTSMDAIKNENGLTSTHIHAGQVLKIPDNLE</sequence>
<dbReference type="EMBL" id="JACHGH010000015">
    <property type="protein sequence ID" value="MBB6455080.1"/>
    <property type="molecule type" value="Genomic_DNA"/>
</dbReference>
<name>A0A841Q9J7_9BACI</name>
<dbReference type="InterPro" id="IPR018392">
    <property type="entry name" value="LysM"/>
</dbReference>
<dbReference type="Pfam" id="PF01476">
    <property type="entry name" value="LysM"/>
    <property type="match status" value="1"/>
</dbReference>
<protein>
    <submittedName>
        <fullName evidence="3">LysM repeat protein</fullName>
    </submittedName>
</protein>
<feature type="domain" description="LysM" evidence="2">
    <location>
        <begin position="26"/>
        <end position="69"/>
    </location>
</feature>
<accession>A0A841Q9J7</accession>
<comment type="caution">
    <text evidence="3">The sequence shown here is derived from an EMBL/GenBank/DDBJ whole genome shotgun (WGS) entry which is preliminary data.</text>
</comment>
<evidence type="ECO:0000259" key="2">
    <source>
        <dbReference type="PROSITE" id="PS51782"/>
    </source>
</evidence>
<dbReference type="CDD" id="cd00118">
    <property type="entry name" value="LysM"/>
    <property type="match status" value="1"/>
</dbReference>
<evidence type="ECO:0000256" key="1">
    <source>
        <dbReference type="SAM" id="MobiDB-lite"/>
    </source>
</evidence>
<dbReference type="Proteomes" id="UP000581688">
    <property type="component" value="Unassembled WGS sequence"/>
</dbReference>
<feature type="compositionally biased region" description="Basic and acidic residues" evidence="1">
    <location>
        <begin position="1"/>
        <end position="12"/>
    </location>
</feature>
<reference evidence="3 4" key="1">
    <citation type="submission" date="2020-08" db="EMBL/GenBank/DDBJ databases">
        <title>Genomic Encyclopedia of Type Strains, Phase IV (KMG-IV): sequencing the most valuable type-strain genomes for metagenomic binning, comparative biology and taxonomic classification.</title>
        <authorList>
            <person name="Goeker M."/>
        </authorList>
    </citation>
    <scope>NUCLEOTIDE SEQUENCE [LARGE SCALE GENOMIC DNA]</scope>
    <source>
        <strain evidence="3 4">DSM 19612</strain>
    </source>
</reference>
<evidence type="ECO:0000313" key="3">
    <source>
        <dbReference type="EMBL" id="MBB6455080.1"/>
    </source>
</evidence>